<feature type="compositionally biased region" description="Low complexity" evidence="1">
    <location>
        <begin position="45"/>
        <end position="60"/>
    </location>
</feature>
<name>A0A2W1D341_9PLEO</name>
<dbReference type="Proteomes" id="UP000249757">
    <property type="component" value="Unassembled WGS sequence"/>
</dbReference>
<dbReference type="EMBL" id="NQIK02000005">
    <property type="protein sequence ID" value="KAF7570724.1"/>
    <property type="molecule type" value="Genomic_DNA"/>
</dbReference>
<evidence type="ECO:0000313" key="2">
    <source>
        <dbReference type="EMBL" id="KAF7570724.1"/>
    </source>
</evidence>
<dbReference type="OrthoDB" id="2910287at2759"/>
<keyword evidence="4" id="KW-1185">Reference proteome</keyword>
<proteinExistence type="predicted"/>
<protein>
    <submittedName>
        <fullName evidence="3">Uncharacterized protein</fullName>
    </submittedName>
</protein>
<gene>
    <name evidence="3" type="ORF">Ptr86124_007004</name>
    <name evidence="2" type="ORF">PtrM4_107260</name>
</gene>
<evidence type="ECO:0000313" key="3">
    <source>
        <dbReference type="EMBL" id="KAI1514374.1"/>
    </source>
</evidence>
<organism evidence="3 4">
    <name type="scientific">Pyrenophora tritici-repentis</name>
    <dbReference type="NCBI Taxonomy" id="45151"/>
    <lineage>
        <taxon>Eukaryota</taxon>
        <taxon>Fungi</taxon>
        <taxon>Dikarya</taxon>
        <taxon>Ascomycota</taxon>
        <taxon>Pezizomycotina</taxon>
        <taxon>Dothideomycetes</taxon>
        <taxon>Pleosporomycetidae</taxon>
        <taxon>Pleosporales</taxon>
        <taxon>Pleosporineae</taxon>
        <taxon>Pleosporaceae</taxon>
        <taxon>Pyrenophora</taxon>
    </lineage>
</organism>
<reference evidence="2" key="1">
    <citation type="journal article" date="2018" name="BMC Genomics">
        <title>Comparative genomics of the wheat fungal pathogen Pyrenophora tritici-repentis reveals chromosomal variations and genome plasticity.</title>
        <authorList>
            <person name="Moolhuijzen P."/>
            <person name="See P.T."/>
            <person name="Hane J.K."/>
            <person name="Shi G."/>
            <person name="Liu Z."/>
            <person name="Oliver R.P."/>
            <person name="Moffat C.S."/>
        </authorList>
    </citation>
    <scope>NUCLEOTIDE SEQUENCE [LARGE SCALE GENOMIC DNA]</scope>
    <source>
        <strain evidence="2">M4</strain>
    </source>
</reference>
<reference evidence="3" key="2">
    <citation type="submission" date="2021-05" db="EMBL/GenBank/DDBJ databases">
        <authorList>
            <person name="Moolhuijzen P.M."/>
            <person name="Moffat C.S."/>
        </authorList>
    </citation>
    <scope>NUCLEOTIDE SEQUENCE</scope>
    <source>
        <strain evidence="3">86-124</strain>
    </source>
</reference>
<evidence type="ECO:0000313" key="4">
    <source>
        <dbReference type="Proteomes" id="UP000249757"/>
    </source>
</evidence>
<sequence>MVTPGGGVVTSIKTITSVTYLSPPASTTVVYVTAKARRDEASAVTNSSTPTATAMATAAPLNRRKNGMPKLKTLPPPGDLYLCPDAFFAGDCQYIHSTTFKCHNMPPELVRKTSSIQPDANQSCNLYSDWNCQETNKPVIYNQRSESISNLAFYGLDKAILSWKCWDDDGTGVQTEGGCHENANGTPKNT</sequence>
<dbReference type="Proteomes" id="UP000245464">
    <property type="component" value="Chromosome 5"/>
</dbReference>
<comment type="caution">
    <text evidence="3">The sequence shown here is derived from an EMBL/GenBank/DDBJ whole genome shotgun (WGS) entry which is preliminary data.</text>
</comment>
<evidence type="ECO:0000256" key="1">
    <source>
        <dbReference type="SAM" id="MobiDB-lite"/>
    </source>
</evidence>
<dbReference type="AlphaFoldDB" id="A0A2W1D341"/>
<accession>A0A2W1D341</accession>
<dbReference type="EMBL" id="NRDI02000008">
    <property type="protein sequence ID" value="KAI1514374.1"/>
    <property type="molecule type" value="Genomic_DNA"/>
</dbReference>
<feature type="region of interest" description="Disordered" evidence="1">
    <location>
        <begin position="42"/>
        <end position="68"/>
    </location>
</feature>
<reference evidence="3" key="3">
    <citation type="journal article" date="2022" name="bioRxiv">
        <title>A global pangenome for the wheat fungal pathogen Pyrenophora tritici-repentis and prediction of effector protein structural homology.</title>
        <authorList>
            <person name="Moolhuijzen P."/>
            <person name="See P.T."/>
            <person name="Shi G."/>
            <person name="Powell H.R."/>
            <person name="Cockram J."/>
            <person name="Jorgensen L.N."/>
            <person name="Benslimane H."/>
            <person name="Strelkov S.E."/>
            <person name="Turner J."/>
            <person name="Liu Z."/>
            <person name="Moffat C.S."/>
        </authorList>
    </citation>
    <scope>NUCLEOTIDE SEQUENCE</scope>
    <source>
        <strain evidence="3">86-124</strain>
    </source>
</reference>
<reference evidence="4" key="4">
    <citation type="journal article" date="2022" name="Microb. Genom.">
        <title>A global pangenome for the wheat fungal pathogen Pyrenophora tritici-repentis and prediction of effector protein structural homology.</title>
        <authorList>
            <person name="Moolhuijzen P.M."/>
            <person name="See P.T."/>
            <person name="Shi G."/>
            <person name="Powell H.R."/>
            <person name="Cockram J."/>
            <person name="Jorgensen L.N."/>
            <person name="Benslimane H."/>
            <person name="Strelkov S.E."/>
            <person name="Turner J."/>
            <person name="Liu Z."/>
            <person name="Moffat C.S."/>
        </authorList>
    </citation>
    <scope>NUCLEOTIDE SEQUENCE [LARGE SCALE GENOMIC DNA]</scope>
</reference>